<dbReference type="PANTHER" id="PTHR11742">
    <property type="entry name" value="MANNOSYL-OLIGOSACCHARIDE ALPHA-1,2-MANNOSIDASE-RELATED"/>
    <property type="match status" value="1"/>
</dbReference>
<reference evidence="11" key="1">
    <citation type="submission" date="2019-03" db="EMBL/GenBank/DDBJ databases">
        <title>Long read genome sequence of the mycoparasitic Pythium oligandrum ATCC 38472 isolated from sugarbeet rhizosphere.</title>
        <authorList>
            <person name="Gaulin E."/>
        </authorList>
    </citation>
    <scope>NUCLEOTIDE SEQUENCE</scope>
    <source>
        <strain evidence="11">ATCC 38472_TT</strain>
    </source>
</reference>
<dbReference type="InterPro" id="IPR036026">
    <property type="entry name" value="Seven-hairpin_glycosidases"/>
</dbReference>
<dbReference type="GO" id="GO:0000139">
    <property type="term" value="C:Golgi membrane"/>
    <property type="evidence" value="ECO:0007669"/>
    <property type="project" value="TreeGrafter"/>
</dbReference>
<feature type="binding site" evidence="6">
    <location>
        <position position="574"/>
    </location>
    <ligand>
        <name>Ca(2+)</name>
        <dbReference type="ChEBI" id="CHEBI:29108"/>
    </ligand>
</feature>
<dbReference type="InterPro" id="IPR012341">
    <property type="entry name" value="6hp_glycosidase-like_sf"/>
</dbReference>
<evidence type="ECO:0000256" key="6">
    <source>
        <dbReference type="PIRSR" id="PIRSR601382-2"/>
    </source>
</evidence>
<dbReference type="EC" id="3.2.1.-" evidence="8"/>
<dbReference type="OrthoDB" id="8118055at2759"/>
<dbReference type="EMBL" id="SPLM01000002">
    <property type="protein sequence ID" value="TMW68377.1"/>
    <property type="molecule type" value="Genomic_DNA"/>
</dbReference>
<dbReference type="AlphaFoldDB" id="A0A8K1CRB2"/>
<evidence type="ECO:0000256" key="10">
    <source>
        <dbReference type="SAM" id="Phobius"/>
    </source>
</evidence>
<feature type="transmembrane region" description="Helical" evidence="10">
    <location>
        <begin position="34"/>
        <end position="53"/>
    </location>
</feature>
<dbReference type="GO" id="GO:0005783">
    <property type="term" value="C:endoplasmic reticulum"/>
    <property type="evidence" value="ECO:0007669"/>
    <property type="project" value="TreeGrafter"/>
</dbReference>
<dbReference type="SUPFAM" id="SSF48225">
    <property type="entry name" value="Seven-hairpin glycosidases"/>
    <property type="match status" value="1"/>
</dbReference>
<dbReference type="GO" id="GO:0005975">
    <property type="term" value="P:carbohydrate metabolic process"/>
    <property type="evidence" value="ECO:0007669"/>
    <property type="project" value="InterPro"/>
</dbReference>
<keyword evidence="10" id="KW-1133">Transmembrane helix</keyword>
<evidence type="ECO:0000256" key="1">
    <source>
        <dbReference type="ARBA" id="ARBA00001913"/>
    </source>
</evidence>
<dbReference type="InterPro" id="IPR050749">
    <property type="entry name" value="Glycosyl_Hydrolase_47"/>
</dbReference>
<dbReference type="GO" id="GO:0005509">
    <property type="term" value="F:calcium ion binding"/>
    <property type="evidence" value="ECO:0007669"/>
    <property type="project" value="InterPro"/>
</dbReference>
<evidence type="ECO:0000256" key="3">
    <source>
        <dbReference type="ARBA" id="ARBA00007658"/>
    </source>
</evidence>
<accession>A0A8K1CRB2</accession>
<comment type="cofactor">
    <cofactor evidence="1 6">
        <name>Ca(2+)</name>
        <dbReference type="ChEBI" id="CHEBI:29108"/>
    </cofactor>
</comment>
<sequence>MRSPTRDKRRAPRASVGGLLPDHMGLSSSNPRYYWQRLGMFAVCVCVCVFFWMQYNVLTAGLLKVPTTGSGREQLTDAPSSEHLAHLRVPKIPSPTVGYQGLEGEGGRPLGQLPPVHYDDVITPGIQEDRRFAVKTAMQFVWRNYEKYAFGADELGPLNGARRENVWGNISCSMVDAIDTLWIMNMKDEFYRARDYIAERLHFDHLGEKNTKISVFETIIREVGGLLSAYSLSKDEVFKVKAKELMDLIVPAFDEKEGVFYTFLNPQTKKKSFAIWAQLRAHIADVGSLQLETRYLSDITGDPKYAAMGEAFYDIVRREGSYKGTGLFPTYFDSTTGEFDTHSGSITIGALADSFYEYLIKVYIYSGKREKDASLRKLYDDAVAGMEKYLLKYSESVDLYYLQELHIPSMAGMQRMDHLLCFVPGMLALGTLHEKEDTEKNTRHLNLAKELMETCYQMYHRQPTGLSPDLVTFPKMRVSDPKYRLRPETVESLFYMYRVTKDEKYRRRGWEIFQSLEKHAKTEYGYGAIVDVTTLPAVVEDKMESFFLAETLKYHYLLQAPEDVIPLDEYVFNTEAHPFRILNKDDVQEADMETA</sequence>
<dbReference type="PANTHER" id="PTHR11742:SF6">
    <property type="entry name" value="MANNOSYL-OLIGOSACCHARIDE ALPHA-1,2-MANNOSIDASE IA-RELATED"/>
    <property type="match status" value="1"/>
</dbReference>
<keyword evidence="5 7" id="KW-1015">Disulfide bond</keyword>
<dbReference type="GO" id="GO:0004571">
    <property type="term" value="F:mannosyl-oligosaccharide 1,2-alpha-mannosidase activity"/>
    <property type="evidence" value="ECO:0007669"/>
    <property type="project" value="InterPro"/>
</dbReference>
<dbReference type="InterPro" id="IPR001382">
    <property type="entry name" value="Glyco_hydro_47"/>
</dbReference>
<evidence type="ECO:0000313" key="12">
    <source>
        <dbReference type="Proteomes" id="UP000794436"/>
    </source>
</evidence>
<name>A0A8K1CRB2_PYTOL</name>
<keyword evidence="8" id="KW-0326">Glycosidase</keyword>
<comment type="similarity">
    <text evidence="3 8">Belongs to the glycosyl hydrolase 47 family.</text>
</comment>
<evidence type="ECO:0000256" key="9">
    <source>
        <dbReference type="SAM" id="MobiDB-lite"/>
    </source>
</evidence>
<evidence type="ECO:0000256" key="2">
    <source>
        <dbReference type="ARBA" id="ARBA00004922"/>
    </source>
</evidence>
<keyword evidence="6" id="KW-0479">Metal-binding</keyword>
<dbReference type="Pfam" id="PF01532">
    <property type="entry name" value="Glyco_hydro_47"/>
    <property type="match status" value="1"/>
</dbReference>
<evidence type="ECO:0000256" key="4">
    <source>
        <dbReference type="ARBA" id="ARBA00022801"/>
    </source>
</evidence>
<feature type="region of interest" description="Disordered" evidence="9">
    <location>
        <begin position="1"/>
        <end position="21"/>
    </location>
</feature>
<evidence type="ECO:0000256" key="8">
    <source>
        <dbReference type="RuleBase" id="RU361193"/>
    </source>
</evidence>
<feature type="disulfide bond" evidence="7">
    <location>
        <begin position="421"/>
        <end position="455"/>
    </location>
</feature>
<organism evidence="11 12">
    <name type="scientific">Pythium oligandrum</name>
    <name type="common">Mycoparasitic fungus</name>
    <dbReference type="NCBI Taxonomy" id="41045"/>
    <lineage>
        <taxon>Eukaryota</taxon>
        <taxon>Sar</taxon>
        <taxon>Stramenopiles</taxon>
        <taxon>Oomycota</taxon>
        <taxon>Peronosporomycetes</taxon>
        <taxon>Pythiales</taxon>
        <taxon>Pythiaceae</taxon>
        <taxon>Pythium</taxon>
    </lineage>
</organism>
<protein>
    <recommendedName>
        <fullName evidence="8">alpha-1,2-Mannosidase</fullName>
        <ecNumber evidence="8">3.2.1.-</ecNumber>
    </recommendedName>
</protein>
<keyword evidence="12" id="KW-1185">Reference proteome</keyword>
<keyword evidence="10" id="KW-0472">Membrane</keyword>
<comment type="pathway">
    <text evidence="2">Protein modification; protein glycosylation.</text>
</comment>
<dbReference type="Gene3D" id="1.50.10.10">
    <property type="match status" value="1"/>
</dbReference>
<keyword evidence="10" id="KW-0812">Transmembrane</keyword>
<dbReference type="PRINTS" id="PR00747">
    <property type="entry name" value="GLYHDRLASE47"/>
</dbReference>
<evidence type="ECO:0000256" key="5">
    <source>
        <dbReference type="ARBA" id="ARBA00023157"/>
    </source>
</evidence>
<keyword evidence="6" id="KW-0106">Calcium</keyword>
<evidence type="ECO:0000256" key="7">
    <source>
        <dbReference type="PIRSR" id="PIRSR601382-3"/>
    </source>
</evidence>
<dbReference type="Proteomes" id="UP000794436">
    <property type="component" value="Unassembled WGS sequence"/>
</dbReference>
<keyword evidence="4 8" id="KW-0378">Hydrolase</keyword>
<proteinExistence type="inferred from homology"/>
<gene>
    <name evidence="11" type="ORF">Poli38472_005845</name>
</gene>
<comment type="caution">
    <text evidence="11">The sequence shown here is derived from an EMBL/GenBank/DDBJ whole genome shotgun (WGS) entry which is preliminary data.</text>
</comment>
<evidence type="ECO:0000313" key="11">
    <source>
        <dbReference type="EMBL" id="TMW68377.1"/>
    </source>
</evidence>